<reference evidence="3 4" key="1">
    <citation type="submission" date="2017-05" db="EMBL/GenBank/DDBJ databases">
        <title>De novo genome assembly of Deniococcus indicus strain DR1.</title>
        <authorList>
            <person name="Chauhan D."/>
            <person name="Yennamalli R.M."/>
            <person name="Priyadarshini R."/>
        </authorList>
    </citation>
    <scope>NUCLEOTIDE SEQUENCE [LARGE SCALE GENOMIC DNA]</scope>
    <source>
        <strain evidence="3 4">DR1</strain>
    </source>
</reference>
<proteinExistence type="predicted"/>
<protein>
    <submittedName>
        <fullName evidence="3">Uncharacterized protein</fullName>
    </submittedName>
</protein>
<dbReference type="Proteomes" id="UP000197208">
    <property type="component" value="Unassembled WGS sequence"/>
</dbReference>
<comment type="caution">
    <text evidence="3">The sequence shown here is derived from an EMBL/GenBank/DDBJ whole genome shotgun (WGS) entry which is preliminary data.</text>
</comment>
<evidence type="ECO:0000313" key="4">
    <source>
        <dbReference type="Proteomes" id="UP000197208"/>
    </source>
</evidence>
<name>A0A246BG46_9DEIO</name>
<feature type="chain" id="PRO_5011913675" evidence="1">
    <location>
        <begin position="18"/>
        <end position="168"/>
    </location>
</feature>
<dbReference type="EMBL" id="NHMK01000032">
    <property type="protein sequence ID" value="OWL93670.1"/>
    <property type="molecule type" value="Genomic_DNA"/>
</dbReference>
<evidence type="ECO:0000313" key="2">
    <source>
        <dbReference type="EMBL" id="OWL93670.1"/>
    </source>
</evidence>
<evidence type="ECO:0000256" key="1">
    <source>
        <dbReference type="SAM" id="SignalP"/>
    </source>
</evidence>
<sequence length="168" mass="17833">MRRILCLLLLCASSVDAQSAADVAKSIQGARREVIAVLPRVMNEAVAAALKVTAARGTRVFLITERATVKRGGYLLNVSHGPSGINTYLYPGAITTPWILVDGAWLASGAALDADFTAPVAITRDAGTLSRLNLWATQVTAAGPTPRVDLLKLRYDNAGRQSPPRPAR</sequence>
<feature type="signal peptide" evidence="1">
    <location>
        <begin position="1"/>
        <end position="17"/>
    </location>
</feature>
<organism evidence="3 4">
    <name type="scientific">Deinococcus indicus</name>
    <dbReference type="NCBI Taxonomy" id="223556"/>
    <lineage>
        <taxon>Bacteria</taxon>
        <taxon>Thermotogati</taxon>
        <taxon>Deinococcota</taxon>
        <taxon>Deinococci</taxon>
        <taxon>Deinococcales</taxon>
        <taxon>Deinococcaceae</taxon>
        <taxon>Deinococcus</taxon>
    </lineage>
</organism>
<keyword evidence="1" id="KW-0732">Signal</keyword>
<dbReference type="AlphaFoldDB" id="A0A246BG46"/>
<evidence type="ECO:0000313" key="3">
    <source>
        <dbReference type="EMBL" id="OWL94150.1"/>
    </source>
</evidence>
<keyword evidence="4" id="KW-1185">Reference proteome</keyword>
<accession>A0A246BG46</accession>
<gene>
    <name evidence="3" type="ORF">CBQ26_16760</name>
    <name evidence="2" type="ORF">CBQ26_18985</name>
</gene>
<dbReference type="EMBL" id="NHMK01000027">
    <property type="protein sequence ID" value="OWL94150.1"/>
    <property type="molecule type" value="Genomic_DNA"/>
</dbReference>